<gene>
    <name evidence="1" type="ORF">S03H2_28878</name>
</gene>
<comment type="caution">
    <text evidence="1">The sequence shown here is derived from an EMBL/GenBank/DDBJ whole genome shotgun (WGS) entry which is preliminary data.</text>
</comment>
<reference evidence="1" key="1">
    <citation type="journal article" date="2014" name="Front. Microbiol.">
        <title>High frequency of phylogenetically diverse reductive dehalogenase-homologous genes in deep subseafloor sedimentary metagenomes.</title>
        <authorList>
            <person name="Kawai M."/>
            <person name="Futagami T."/>
            <person name="Toyoda A."/>
            <person name="Takaki Y."/>
            <person name="Nishi S."/>
            <person name="Hori S."/>
            <person name="Arai W."/>
            <person name="Tsubouchi T."/>
            <person name="Morono Y."/>
            <person name="Uchiyama I."/>
            <person name="Ito T."/>
            <person name="Fujiyama A."/>
            <person name="Inagaki F."/>
            <person name="Takami H."/>
        </authorList>
    </citation>
    <scope>NUCLEOTIDE SEQUENCE</scope>
    <source>
        <strain evidence="1">Expedition CK06-06</strain>
    </source>
</reference>
<dbReference type="AlphaFoldDB" id="X1I195"/>
<organism evidence="1">
    <name type="scientific">marine sediment metagenome</name>
    <dbReference type="NCBI Taxonomy" id="412755"/>
    <lineage>
        <taxon>unclassified sequences</taxon>
        <taxon>metagenomes</taxon>
        <taxon>ecological metagenomes</taxon>
    </lineage>
</organism>
<sequence length="199" mass="22409">MDEMQRVGEVIEASTTDFVAQCYELYQSPPLGSLVKTTDLPVELYAIVYNATTTSLEPGRRPIARGKDEASEEEIYRSSPQLLQLLRSEFSALVVGYRENKKLYHYLPPKPARIHGFVHLCPPGEVKEFSQSFDFLNILINTHLPVPADELIAACLRQMSQVYEDPHIFLVAAGKELAILLSSDFNQLKAILGRIRTTQ</sequence>
<proteinExistence type="predicted"/>
<dbReference type="EMBL" id="BARU01017403">
    <property type="protein sequence ID" value="GAH59854.1"/>
    <property type="molecule type" value="Genomic_DNA"/>
</dbReference>
<evidence type="ECO:0000313" key="1">
    <source>
        <dbReference type="EMBL" id="GAH59854.1"/>
    </source>
</evidence>
<accession>X1I195</accession>
<protein>
    <submittedName>
        <fullName evidence="1">Uncharacterized protein</fullName>
    </submittedName>
</protein>
<name>X1I195_9ZZZZ</name>